<keyword evidence="3" id="KW-1185">Reference proteome</keyword>
<dbReference type="EMBL" id="BAAAUF010000050">
    <property type="protein sequence ID" value="GAA3062118.1"/>
    <property type="molecule type" value="Genomic_DNA"/>
</dbReference>
<feature type="compositionally biased region" description="Low complexity" evidence="1">
    <location>
        <begin position="89"/>
        <end position="104"/>
    </location>
</feature>
<feature type="compositionally biased region" description="Low complexity" evidence="1">
    <location>
        <begin position="27"/>
        <end position="55"/>
    </location>
</feature>
<sequence length="179" mass="17821">MLLSVVVALLAAGCVSVRPDSGDRPLRQAAAADARSPARAAPGAAGPRPPRGVAGLVRTGPAPRQWPGGPSPAGLHAASQTSRPVPAQRGPAPTPRRLGPAPGRRPAHGRPGRRTVTAASPRSLPRSAPGYTAATRPAAAHGFPIPSHPDAGPFALCGLAEGIGLGQTVAAVCRDPFGS</sequence>
<dbReference type="Proteomes" id="UP001501532">
    <property type="component" value="Unassembled WGS sequence"/>
</dbReference>
<accession>A0ABP6LVX1</accession>
<evidence type="ECO:0000313" key="3">
    <source>
        <dbReference type="Proteomes" id="UP001501532"/>
    </source>
</evidence>
<evidence type="ECO:0000313" key="2">
    <source>
        <dbReference type="EMBL" id="GAA3062118.1"/>
    </source>
</evidence>
<reference evidence="3" key="1">
    <citation type="journal article" date="2019" name="Int. J. Syst. Evol. Microbiol.">
        <title>The Global Catalogue of Microorganisms (GCM) 10K type strain sequencing project: providing services to taxonomists for standard genome sequencing and annotation.</title>
        <authorList>
            <consortium name="The Broad Institute Genomics Platform"/>
            <consortium name="The Broad Institute Genome Sequencing Center for Infectious Disease"/>
            <person name="Wu L."/>
            <person name="Ma J."/>
        </authorList>
    </citation>
    <scope>NUCLEOTIDE SEQUENCE [LARGE SCALE GENOMIC DNA]</scope>
    <source>
        <strain evidence="3">JCM 9091</strain>
    </source>
</reference>
<protein>
    <submittedName>
        <fullName evidence="2">Uncharacterized protein</fullName>
    </submittedName>
</protein>
<gene>
    <name evidence="2" type="ORF">GCM10010448_51830</name>
</gene>
<comment type="caution">
    <text evidence="2">The sequence shown here is derived from an EMBL/GenBank/DDBJ whole genome shotgun (WGS) entry which is preliminary data.</text>
</comment>
<evidence type="ECO:0000256" key="1">
    <source>
        <dbReference type="SAM" id="MobiDB-lite"/>
    </source>
</evidence>
<proteinExistence type="predicted"/>
<organism evidence="2 3">
    <name type="scientific">Streptomyces glomeratus</name>
    <dbReference type="NCBI Taxonomy" id="284452"/>
    <lineage>
        <taxon>Bacteria</taxon>
        <taxon>Bacillati</taxon>
        <taxon>Actinomycetota</taxon>
        <taxon>Actinomycetes</taxon>
        <taxon>Kitasatosporales</taxon>
        <taxon>Streptomycetaceae</taxon>
        <taxon>Streptomyces</taxon>
    </lineage>
</organism>
<feature type="region of interest" description="Disordered" evidence="1">
    <location>
        <begin position="17"/>
        <end position="145"/>
    </location>
</feature>
<name>A0ABP6LVX1_9ACTN</name>